<proteinExistence type="predicted"/>
<organism evidence="1 2">
    <name type="scientific">Fructilactobacillus sanfranciscensis</name>
    <name type="common">Lactobacillus sanfranciscensis</name>
    <dbReference type="NCBI Taxonomy" id="1625"/>
    <lineage>
        <taxon>Bacteria</taxon>
        <taxon>Bacillati</taxon>
        <taxon>Bacillota</taxon>
        <taxon>Bacilli</taxon>
        <taxon>Lactobacillales</taxon>
        <taxon>Lactobacillaceae</taxon>
        <taxon>Fructilactobacillus</taxon>
    </lineage>
</organism>
<evidence type="ECO:0000313" key="2">
    <source>
        <dbReference type="Proteomes" id="UP000313312"/>
    </source>
</evidence>
<dbReference type="Proteomes" id="UP000313312">
    <property type="component" value="Unassembled WGS sequence"/>
</dbReference>
<gene>
    <name evidence="1" type="ORF">DID87_02085</name>
</gene>
<sequence>MRKKKKDRHVYGYGYVYVHNQKKGIITMMNSDWGKDTTLTKEESEKLLQDVRKGDEQARELLIKNNMGFDMNPISWTK</sequence>
<dbReference type="AlphaFoldDB" id="A0A5C4TKA1"/>
<dbReference type="EMBL" id="QFCR01000003">
    <property type="protein sequence ID" value="TNK90914.1"/>
    <property type="molecule type" value="Genomic_DNA"/>
</dbReference>
<evidence type="ECO:0000313" key="1">
    <source>
        <dbReference type="EMBL" id="TNK90914.1"/>
    </source>
</evidence>
<accession>A0A5C4TKA1</accession>
<reference evidence="1 2" key="1">
    <citation type="submission" date="2018-05" db="EMBL/GenBank/DDBJ databases">
        <title>Lactobacillus sanfranciscensis Ah4 draft denome sequence.</title>
        <authorList>
            <person name="Zhang G."/>
        </authorList>
    </citation>
    <scope>NUCLEOTIDE SEQUENCE [LARGE SCALE GENOMIC DNA]</scope>
    <source>
        <strain evidence="1 2">Ah4</strain>
    </source>
</reference>
<feature type="non-terminal residue" evidence="1">
    <location>
        <position position="78"/>
    </location>
</feature>
<name>A0A5C4TKA1_FRUSA</name>
<protein>
    <submittedName>
        <fullName evidence="1">Uncharacterized protein</fullName>
    </submittedName>
</protein>
<comment type="caution">
    <text evidence="1">The sequence shown here is derived from an EMBL/GenBank/DDBJ whole genome shotgun (WGS) entry which is preliminary data.</text>
</comment>